<dbReference type="Pfam" id="PF00924">
    <property type="entry name" value="MS_channel_2nd"/>
    <property type="match status" value="1"/>
</dbReference>
<comment type="caution">
    <text evidence="7">The sequence shown here is derived from an EMBL/GenBank/DDBJ whole genome shotgun (WGS) entry which is preliminary data.</text>
</comment>
<protein>
    <submittedName>
        <fullName evidence="7">Uncharacterized protein</fullName>
    </submittedName>
</protein>
<dbReference type="InterPro" id="IPR006685">
    <property type="entry name" value="MscS_channel_2nd"/>
</dbReference>
<feature type="transmembrane region" description="Helical" evidence="3">
    <location>
        <begin position="1381"/>
        <end position="1398"/>
    </location>
</feature>
<dbReference type="InterPro" id="IPR010920">
    <property type="entry name" value="LSM_dom_sf"/>
</dbReference>
<feature type="transmembrane region" description="Helical" evidence="3">
    <location>
        <begin position="1318"/>
        <end position="1339"/>
    </location>
</feature>
<feature type="coiled-coil region" evidence="1">
    <location>
        <begin position="885"/>
        <end position="919"/>
    </location>
</feature>
<evidence type="ECO:0000256" key="1">
    <source>
        <dbReference type="SAM" id="Coils"/>
    </source>
</evidence>
<dbReference type="Pfam" id="PF25237">
    <property type="entry name" value="MSL2_3"/>
    <property type="match status" value="1"/>
</dbReference>
<dbReference type="GO" id="GO:0055085">
    <property type="term" value="P:transmembrane transport"/>
    <property type="evidence" value="ECO:0007669"/>
    <property type="project" value="InterPro"/>
</dbReference>
<feature type="region of interest" description="Disordered" evidence="2">
    <location>
        <begin position="1928"/>
        <end position="1951"/>
    </location>
</feature>
<dbReference type="PANTHER" id="PTHR45287">
    <property type="entry name" value="OS03G0691500 PROTEIN"/>
    <property type="match status" value="1"/>
</dbReference>
<dbReference type="Proteomes" id="UP000631114">
    <property type="component" value="Unassembled WGS sequence"/>
</dbReference>
<dbReference type="EMBL" id="JADFTS010000006">
    <property type="protein sequence ID" value="KAF9600539.1"/>
    <property type="molecule type" value="Genomic_DNA"/>
</dbReference>
<dbReference type="PANTHER" id="PTHR45287:SF4">
    <property type="entry name" value="OS03G0691500 PROTEIN"/>
    <property type="match status" value="1"/>
</dbReference>
<evidence type="ECO:0000313" key="8">
    <source>
        <dbReference type="Proteomes" id="UP000631114"/>
    </source>
</evidence>
<keyword evidence="3" id="KW-0812">Transmembrane</keyword>
<evidence type="ECO:0000256" key="3">
    <source>
        <dbReference type="SAM" id="Phobius"/>
    </source>
</evidence>
<feature type="coiled-coil region" evidence="1">
    <location>
        <begin position="1001"/>
        <end position="1028"/>
    </location>
</feature>
<dbReference type="SUPFAM" id="SSF50182">
    <property type="entry name" value="Sm-like ribonucleoproteins"/>
    <property type="match status" value="1"/>
</dbReference>
<feature type="coiled-coil region" evidence="1">
    <location>
        <begin position="713"/>
        <end position="849"/>
    </location>
</feature>
<dbReference type="Gene3D" id="1.10.287.1260">
    <property type="match status" value="1"/>
</dbReference>
<feature type="coiled-coil region" evidence="1">
    <location>
        <begin position="527"/>
        <end position="561"/>
    </location>
</feature>
<feature type="coiled-coil region" evidence="1">
    <location>
        <begin position="1"/>
        <end position="144"/>
    </location>
</feature>
<feature type="domain" description="Mechanosensitive ion channel protein 2/3 C-terminal" evidence="5">
    <location>
        <begin position="1509"/>
        <end position="1595"/>
    </location>
</feature>
<keyword evidence="8" id="KW-1185">Reference proteome</keyword>
<dbReference type="InterPro" id="IPR040262">
    <property type="entry name" value="At4g38062-like"/>
</dbReference>
<feature type="domain" description="Mechanosensitive channel protein 2/3 transmembrane" evidence="6">
    <location>
        <begin position="1278"/>
        <end position="1421"/>
    </location>
</feature>
<feature type="coiled-coil region" evidence="1">
    <location>
        <begin position="313"/>
        <end position="343"/>
    </location>
</feature>
<feature type="transmembrane region" description="Helical" evidence="3">
    <location>
        <begin position="1235"/>
        <end position="1257"/>
    </location>
</feature>
<dbReference type="InterPro" id="IPR057483">
    <property type="entry name" value="MSL2/3_TM_dom"/>
</dbReference>
<proteinExistence type="predicted"/>
<keyword evidence="3" id="KW-1133">Transmembrane helix</keyword>
<keyword evidence="1" id="KW-0175">Coiled coil</keyword>
<evidence type="ECO:0000259" key="4">
    <source>
        <dbReference type="Pfam" id="PF00924"/>
    </source>
</evidence>
<reference evidence="7 8" key="1">
    <citation type="submission" date="2020-10" db="EMBL/GenBank/DDBJ databases">
        <title>The Coptis chinensis genome and diversification of protoberbering-type alkaloids.</title>
        <authorList>
            <person name="Wang B."/>
            <person name="Shu S."/>
            <person name="Song C."/>
            <person name="Liu Y."/>
        </authorList>
    </citation>
    <scope>NUCLEOTIDE SEQUENCE [LARGE SCALE GENOMIC DNA]</scope>
    <source>
        <strain evidence="7">HL-2020</strain>
        <tissue evidence="7">Leaf</tissue>
    </source>
</reference>
<dbReference type="GO" id="GO:0016020">
    <property type="term" value="C:membrane"/>
    <property type="evidence" value="ECO:0007669"/>
    <property type="project" value="InterPro"/>
</dbReference>
<accession>A0A835HJC5</accession>
<evidence type="ECO:0000313" key="7">
    <source>
        <dbReference type="EMBL" id="KAF9600539.1"/>
    </source>
</evidence>
<feature type="coiled-coil region" evidence="1">
    <location>
        <begin position="653"/>
        <end position="684"/>
    </location>
</feature>
<feature type="coiled-coil region" evidence="1">
    <location>
        <begin position="1078"/>
        <end position="1130"/>
    </location>
</feature>
<dbReference type="OrthoDB" id="685795at2759"/>
<organism evidence="7 8">
    <name type="scientific">Coptis chinensis</name>
    <dbReference type="NCBI Taxonomy" id="261450"/>
    <lineage>
        <taxon>Eukaryota</taxon>
        <taxon>Viridiplantae</taxon>
        <taxon>Streptophyta</taxon>
        <taxon>Embryophyta</taxon>
        <taxon>Tracheophyta</taxon>
        <taxon>Spermatophyta</taxon>
        <taxon>Magnoliopsida</taxon>
        <taxon>Ranunculales</taxon>
        <taxon>Ranunculaceae</taxon>
        <taxon>Coptidoideae</taxon>
        <taxon>Coptis</taxon>
    </lineage>
</organism>
<feature type="domain" description="Mechanosensitive ion channel MscS" evidence="4">
    <location>
        <begin position="1423"/>
        <end position="1504"/>
    </location>
</feature>
<evidence type="ECO:0000256" key="2">
    <source>
        <dbReference type="SAM" id="MobiDB-lite"/>
    </source>
</evidence>
<dbReference type="Pfam" id="PF24956">
    <property type="entry name" value="Msl2-3_C"/>
    <property type="match status" value="1"/>
</dbReference>
<feature type="coiled-coil region" evidence="1">
    <location>
        <begin position="390"/>
        <end position="424"/>
    </location>
</feature>
<feature type="region of interest" description="Disordered" evidence="2">
    <location>
        <begin position="1771"/>
        <end position="1790"/>
    </location>
</feature>
<name>A0A835HJC5_9MAGN</name>
<gene>
    <name evidence="7" type="ORF">IFM89_010025</name>
</gene>
<feature type="compositionally biased region" description="Low complexity" evidence="2">
    <location>
        <begin position="1928"/>
        <end position="1939"/>
    </location>
</feature>
<feature type="transmembrane region" description="Helical" evidence="3">
    <location>
        <begin position="1405"/>
        <end position="1424"/>
    </location>
</feature>
<sequence>MEKLCKELDDVKAAMEKLTAENRTKTEVSENLRKAHNEQLVKIKEAKLQIEKQAQELCAKTEEISFMKLEYEETKSNLQEKESALRQLRIAHDKLRADNGEKLKMLEVKNGELISSLDEANTKIQELDQKVHMFKEEVERTKGLLSVSQKKSSEAEQKAHALKDFRQRDDLLMNIEEESMKTKEQLKWKKEQFNHLQEAHEKVQDQFRVSKKEWEKEKCTLIDEISLLQSNLDSQIRISESLQYKLHMCNQALAHEESRRKLLEVQLSESKECFENVFTECQEAKHMIEGFTGQRDGEIATLRNSLGTKETLLKEAEYRREYLEQENEELRASLKEFQEAQIREAGSVSSLTRLRNKLKGLEHVHRECSAKLNARETEWSLQMGIMIGDLEKCRSELEHKDRQVQELEIELENCYSSMMQLKLQNEETFAMHTLYKYGLENANIKSSKPEDENELHGKEVEEKIVHLMKQVEQKNNALVEAHANIEQEQVMAAPLLRKLESFNFVEQKYGLALNELERYKETHEEISVQYRSELEHKDRQIQELQIELENFHSSMMQLKLQNEETFAMHTLYKSGLADASLKFSKSEEENELHRKEVEEKTVYLMEQLEQKNNALVKAHADTEQEKVMAASLLRKLESFNFVEQKFGLTLNELEKYKETHEELSVQHRAELERKDRQIQELQIELGNCHSSMTQLKLQNEETFVMHTLYKSRLADANLKFSKSEEENELHRKELEEKIVYLMEQLEQKNNALVKAHADIEQEQVMAASLLRKLESLNFLEQKYELTLNELEKYKEMLEESSVQYIRLKEQALQTEIALKEDLKKLSDALDNVNAELAEKLQEENEVEFELERWKSSVESMQRCLDENQGFRKEMENSLLAQVETEQTLKQEKEDLLHLVEEKDRRADGLQQKIVLLEQEFLRREAEISSLARMETQNEFELEKEKFLQIVEEKDKSINDLKQRIDMMEQDFMRRELDAMRRELEAAIFVQIKTEKSMEKEKERLLEVVENRDNTIENLRLQMKEQDEDCEKFLTSQVLAELEAQMKSFVIRELEKEITCLVHKLELHDESMPCTKVQVEQLEAAVEAKQLEMETVINKLESKLRTSEESVTKLQSEKRILIQEVAKLSSDRGDLLDVIGGFSEQMSGFSTKDMELMGRLGKIVESFNSQNELRLDALSFHLLNRVYQPIWSSPSRLNVFICRSSVIPIRVNEIPILKTAATAVARAYNGFPGNSFVLRLVPGLVIIVFAIWGLVPLVSYGRNLFLKRSDNSWKRSGAHYVTTSYLQPLLLWTGATLVCRAFDPVVLSSEASQSVKQRLLVFVKSLSTVLAFACCLSSLIQQAQQFLLEANDSNDARDVDFFSHGFGVRKSLKMGFQFAGKAVYSAVWVAAVSLFMELLGFSTQKLITAGGLGTVLLTLAGREIFTNFLSSMMIHATRPFVLNDWIQTKIEGYEVSGTVEAIYINKLILFQHVGWWSPTIIRGDDREAVHIPNHKFTVNVVRNLSQKTHWRINTHFSISHLDVNKIHLIVADMRKVLAKSQQVEQQRLHRRVFLERINPENQALVIMVSCFVKTSRIEEYFCVKEAILLDLLRVISHHRARLATPIRTVQKMQSDEDTENIPFSDTIFTRARPDTNRPFLLIEPPYRINGDDKTKAHPRSARTNEEQVAKVNSNLLDYSKSSKAKEVPPDGKVDMQVEETGFDTETDCEIVTMSQSKFADTMVATTSTPLNSKNGSNSAALLNLNQGMSESVVANKVAATSIDPQKADSKVVATSDSEMDPGVATTSTDCGPASHISISSSDEQQNSGMDNVSVAKISSCQPGVPQLKGLDLMRTSSKDTSVLGVALEKHPVTSFDSGMDEVQYVPTVTSHFKQETETMPIPPSPQARSNLEDNIILGVALEGSKRTLLIEEVVTLSPHSEEIKELAACGNANGSSSAPSDILPVPTDQRDK</sequence>
<dbReference type="InterPro" id="IPR056876">
    <property type="entry name" value="Msl2-3_C"/>
</dbReference>
<keyword evidence="3" id="KW-0472">Membrane</keyword>
<evidence type="ECO:0000259" key="5">
    <source>
        <dbReference type="Pfam" id="PF24956"/>
    </source>
</evidence>
<feature type="region of interest" description="Disordered" evidence="2">
    <location>
        <begin position="1646"/>
        <end position="1665"/>
    </location>
</feature>
<evidence type="ECO:0000259" key="6">
    <source>
        <dbReference type="Pfam" id="PF25237"/>
    </source>
</evidence>